<dbReference type="EMBL" id="BPVZ01000374">
    <property type="protein sequence ID" value="GKV50521.1"/>
    <property type="molecule type" value="Genomic_DNA"/>
</dbReference>
<sequence length="50" mass="5885">MFLLQGLVNSHESYFSILGSLFSKWGQDICCVSSYWELQSSYFYAFTDVW</sequence>
<keyword evidence="2" id="KW-1185">Reference proteome</keyword>
<name>A0AAV5MKQ6_9ROSI</name>
<proteinExistence type="predicted"/>
<accession>A0AAV5MKQ6</accession>
<evidence type="ECO:0000313" key="1">
    <source>
        <dbReference type="EMBL" id="GKV50521.1"/>
    </source>
</evidence>
<evidence type="ECO:0000313" key="2">
    <source>
        <dbReference type="Proteomes" id="UP001054252"/>
    </source>
</evidence>
<comment type="caution">
    <text evidence="1">The sequence shown here is derived from an EMBL/GenBank/DDBJ whole genome shotgun (WGS) entry which is preliminary data.</text>
</comment>
<dbReference type="AlphaFoldDB" id="A0AAV5MKQ6"/>
<reference evidence="1 2" key="1">
    <citation type="journal article" date="2021" name="Commun. Biol.">
        <title>The genome of Shorea leprosula (Dipterocarpaceae) highlights the ecological relevance of drought in aseasonal tropical rainforests.</title>
        <authorList>
            <person name="Ng K.K.S."/>
            <person name="Kobayashi M.J."/>
            <person name="Fawcett J.A."/>
            <person name="Hatakeyama M."/>
            <person name="Paape T."/>
            <person name="Ng C.H."/>
            <person name="Ang C.C."/>
            <person name="Tnah L.H."/>
            <person name="Lee C.T."/>
            <person name="Nishiyama T."/>
            <person name="Sese J."/>
            <person name="O'Brien M.J."/>
            <person name="Copetti D."/>
            <person name="Mohd Noor M.I."/>
            <person name="Ong R.C."/>
            <person name="Putra M."/>
            <person name="Sireger I.Z."/>
            <person name="Indrioko S."/>
            <person name="Kosugi Y."/>
            <person name="Izuno A."/>
            <person name="Isagi Y."/>
            <person name="Lee S.L."/>
            <person name="Shimizu K.K."/>
        </authorList>
    </citation>
    <scope>NUCLEOTIDE SEQUENCE [LARGE SCALE GENOMIC DNA]</scope>
    <source>
        <strain evidence="1">214</strain>
    </source>
</reference>
<protein>
    <submittedName>
        <fullName evidence="1">Uncharacterized protein</fullName>
    </submittedName>
</protein>
<dbReference type="Proteomes" id="UP001054252">
    <property type="component" value="Unassembled WGS sequence"/>
</dbReference>
<gene>
    <name evidence="1" type="ORF">SLEP1_g57224</name>
</gene>
<organism evidence="1 2">
    <name type="scientific">Rubroshorea leprosula</name>
    <dbReference type="NCBI Taxonomy" id="152421"/>
    <lineage>
        <taxon>Eukaryota</taxon>
        <taxon>Viridiplantae</taxon>
        <taxon>Streptophyta</taxon>
        <taxon>Embryophyta</taxon>
        <taxon>Tracheophyta</taxon>
        <taxon>Spermatophyta</taxon>
        <taxon>Magnoliopsida</taxon>
        <taxon>eudicotyledons</taxon>
        <taxon>Gunneridae</taxon>
        <taxon>Pentapetalae</taxon>
        <taxon>rosids</taxon>
        <taxon>malvids</taxon>
        <taxon>Malvales</taxon>
        <taxon>Dipterocarpaceae</taxon>
        <taxon>Rubroshorea</taxon>
    </lineage>
</organism>